<sequence>MVRSRSESRERRALGNRCSRAAALAAALKGGWRIRVRDQATWRYWGGRECLPVPGKALESINPNNKDWHSPAPDLTCSTQTGLQQALEAAFGCCVTEAVPNNPCPPPPARITRTFTPVPLKQKRGPQ</sequence>
<evidence type="ECO:0000313" key="1">
    <source>
        <dbReference type="EMBL" id="KAJ8390294.1"/>
    </source>
</evidence>
<dbReference type="EMBL" id="JAINUG010000171">
    <property type="protein sequence ID" value="KAJ8390294.1"/>
    <property type="molecule type" value="Genomic_DNA"/>
</dbReference>
<proteinExistence type="predicted"/>
<comment type="caution">
    <text evidence="1">The sequence shown here is derived from an EMBL/GenBank/DDBJ whole genome shotgun (WGS) entry which is preliminary data.</text>
</comment>
<dbReference type="AlphaFoldDB" id="A0AAD7RTW5"/>
<evidence type="ECO:0000313" key="2">
    <source>
        <dbReference type="Proteomes" id="UP001221898"/>
    </source>
</evidence>
<dbReference type="Proteomes" id="UP001221898">
    <property type="component" value="Unassembled WGS sequence"/>
</dbReference>
<gene>
    <name evidence="1" type="ORF">AAFF_G00108630</name>
</gene>
<reference evidence="1" key="1">
    <citation type="journal article" date="2023" name="Science">
        <title>Genome structures resolve the early diversification of teleost fishes.</title>
        <authorList>
            <person name="Parey E."/>
            <person name="Louis A."/>
            <person name="Montfort J."/>
            <person name="Bouchez O."/>
            <person name="Roques C."/>
            <person name="Iampietro C."/>
            <person name="Lluch J."/>
            <person name="Castinel A."/>
            <person name="Donnadieu C."/>
            <person name="Desvignes T."/>
            <person name="Floi Bucao C."/>
            <person name="Jouanno E."/>
            <person name="Wen M."/>
            <person name="Mejri S."/>
            <person name="Dirks R."/>
            <person name="Jansen H."/>
            <person name="Henkel C."/>
            <person name="Chen W.J."/>
            <person name="Zahm M."/>
            <person name="Cabau C."/>
            <person name="Klopp C."/>
            <person name="Thompson A.W."/>
            <person name="Robinson-Rechavi M."/>
            <person name="Braasch I."/>
            <person name="Lecointre G."/>
            <person name="Bobe J."/>
            <person name="Postlethwait J.H."/>
            <person name="Berthelot C."/>
            <person name="Roest Crollius H."/>
            <person name="Guiguen Y."/>
        </authorList>
    </citation>
    <scope>NUCLEOTIDE SEQUENCE</scope>
    <source>
        <strain evidence="1">NC1722</strain>
    </source>
</reference>
<accession>A0AAD7RTW5</accession>
<name>A0AAD7RTW5_9TELE</name>
<organism evidence="1 2">
    <name type="scientific">Aldrovandia affinis</name>
    <dbReference type="NCBI Taxonomy" id="143900"/>
    <lineage>
        <taxon>Eukaryota</taxon>
        <taxon>Metazoa</taxon>
        <taxon>Chordata</taxon>
        <taxon>Craniata</taxon>
        <taxon>Vertebrata</taxon>
        <taxon>Euteleostomi</taxon>
        <taxon>Actinopterygii</taxon>
        <taxon>Neopterygii</taxon>
        <taxon>Teleostei</taxon>
        <taxon>Notacanthiformes</taxon>
        <taxon>Halosauridae</taxon>
        <taxon>Aldrovandia</taxon>
    </lineage>
</organism>
<keyword evidence="2" id="KW-1185">Reference proteome</keyword>
<protein>
    <submittedName>
        <fullName evidence="1">Uncharacterized protein</fullName>
    </submittedName>
</protein>